<evidence type="ECO:0008006" key="3">
    <source>
        <dbReference type="Google" id="ProtNLM"/>
    </source>
</evidence>
<name>A0A5Q6PF93_VIBCL</name>
<evidence type="ECO:0000313" key="1">
    <source>
        <dbReference type="EMBL" id="KAA1253309.1"/>
    </source>
</evidence>
<dbReference type="Gene3D" id="3.40.50.300">
    <property type="entry name" value="P-loop containing nucleotide triphosphate hydrolases"/>
    <property type="match status" value="1"/>
</dbReference>
<sequence length="328" mass="37816">MLRSISVRNFMGIQGLLRFDTTKSDDLELSVINGCPGSGKTSLCLAMLDPINHLSMYENNRPMNGREIPYINIYSEQGLAEFRFEYDFDGCQVYYGYGKTNKNGVVWEELHINGEVMTRIDRRDSHIAEINIPGAETLRRNLETNQTISVVRYVKSNSELDRNSKVTEIFLKFCDFNEHVYFSSPAYLTHSARSDNSYILRNNAKYIHQHQLSDQLNKYFRDLGLNLCLFTQEEWGNATIKVKREGKTFSANFALTESQIMLIDFFVAIHKSEQCSLVIIDDISKVAGVELERKISQYIINNCKSQVVLTDISKEINKFNKLEPFTFK</sequence>
<gene>
    <name evidence="1" type="ORF">F0M16_18205</name>
</gene>
<organism evidence="1 2">
    <name type="scientific">Vibrio cholerae</name>
    <dbReference type="NCBI Taxonomy" id="666"/>
    <lineage>
        <taxon>Bacteria</taxon>
        <taxon>Pseudomonadati</taxon>
        <taxon>Pseudomonadota</taxon>
        <taxon>Gammaproteobacteria</taxon>
        <taxon>Vibrionales</taxon>
        <taxon>Vibrionaceae</taxon>
        <taxon>Vibrio</taxon>
    </lineage>
</organism>
<dbReference type="EMBL" id="VUAA01000023">
    <property type="protein sequence ID" value="KAA1253309.1"/>
    <property type="molecule type" value="Genomic_DNA"/>
</dbReference>
<evidence type="ECO:0000313" key="2">
    <source>
        <dbReference type="Proteomes" id="UP000323225"/>
    </source>
</evidence>
<comment type="caution">
    <text evidence="1">The sequence shown here is derived from an EMBL/GenBank/DDBJ whole genome shotgun (WGS) entry which is preliminary data.</text>
</comment>
<accession>A0A5Q6PF93</accession>
<dbReference type="Proteomes" id="UP000323225">
    <property type="component" value="Unassembled WGS sequence"/>
</dbReference>
<dbReference type="InterPro" id="IPR027417">
    <property type="entry name" value="P-loop_NTPase"/>
</dbReference>
<reference evidence="1 2" key="1">
    <citation type="submission" date="2019-09" db="EMBL/GenBank/DDBJ databases">
        <authorList>
            <person name="Kritzky A."/>
            <person name="Schelkanova E.Y."/>
            <person name="Alkhova Z.V."/>
            <person name="Smirnova N.I."/>
        </authorList>
    </citation>
    <scope>NUCLEOTIDE SEQUENCE [LARGE SCALE GENOMIC DNA]</scope>
    <source>
        <strain evidence="1 2">M1526</strain>
    </source>
</reference>
<dbReference type="AlphaFoldDB" id="A0A5Q6PF93"/>
<protein>
    <recommendedName>
        <fullName evidence="3">ATP-binding protein</fullName>
    </recommendedName>
</protein>
<proteinExistence type="predicted"/>